<dbReference type="InterPro" id="IPR006054">
    <property type="entry name" value="DnaQ"/>
</dbReference>
<evidence type="ECO:0000256" key="12">
    <source>
        <dbReference type="ARBA" id="ARBA00026073"/>
    </source>
</evidence>
<comment type="cofactor">
    <cofactor evidence="2">
        <name>Mn(2+)</name>
        <dbReference type="ChEBI" id="CHEBI:29035"/>
    </cofactor>
</comment>
<evidence type="ECO:0000256" key="1">
    <source>
        <dbReference type="ARBA" id="ARBA00000983"/>
    </source>
</evidence>
<dbReference type="Gene3D" id="3.40.1350.10">
    <property type="match status" value="1"/>
</dbReference>
<comment type="catalytic activity">
    <reaction evidence="1">
        <text>Hydrolytically removes 5'-nucleotides successively from the 3'-hydroxy termini of 3'-hydroxy-terminated oligonucleotides.</text>
        <dbReference type="EC" id="3.1.4.1"/>
    </reaction>
</comment>
<dbReference type="NCBIfam" id="TIGR00573">
    <property type="entry name" value="dnaq"/>
    <property type="match status" value="1"/>
</dbReference>
<feature type="domain" description="VRR-NUC" evidence="15">
    <location>
        <begin position="444"/>
        <end position="556"/>
    </location>
</feature>
<evidence type="ECO:0000256" key="6">
    <source>
        <dbReference type="ARBA" id="ARBA00022723"/>
    </source>
</evidence>
<dbReference type="GO" id="GO:0006260">
    <property type="term" value="P:DNA replication"/>
    <property type="evidence" value="ECO:0007669"/>
    <property type="project" value="InterPro"/>
</dbReference>
<dbReference type="InterPro" id="IPR033315">
    <property type="entry name" value="Fan1-like"/>
</dbReference>
<evidence type="ECO:0000256" key="9">
    <source>
        <dbReference type="ARBA" id="ARBA00022842"/>
    </source>
</evidence>
<evidence type="ECO:0000313" key="17">
    <source>
        <dbReference type="Proteomes" id="UP000288405"/>
    </source>
</evidence>
<comment type="subunit">
    <text evidence="12">DNA polymerase III contains a core (composed of alpha, epsilon and theta chains) that associates with a tau subunit. This core dimerizes to form the POLIII' complex. PolIII' associates with the gamma complex (composed of gamma, delta, delta', psi and chi chains) and with the beta chain to form the complete DNA polymerase III complex.</text>
</comment>
<gene>
    <name evidence="16" type="ORF">CWE11_05840</name>
</gene>
<comment type="similarity">
    <text evidence="4">Belongs to the FAN1 family.</text>
</comment>
<comment type="function">
    <text evidence="11">DNA polymerase III is a complex, multichain enzyme responsible for most of the replicative synthesis in bacteria. The epsilon subunit contain the editing function and is a proofreading 3'-5' exonuclease.</text>
</comment>
<dbReference type="InterPro" id="IPR049125">
    <property type="entry name" value="FAN1-like_WH"/>
</dbReference>
<dbReference type="InterPro" id="IPR012337">
    <property type="entry name" value="RNaseH-like_sf"/>
</dbReference>
<comment type="catalytic activity">
    <reaction evidence="13">
        <text>DNA(n) + a 2'-deoxyribonucleoside 5'-triphosphate = DNA(n+1) + diphosphate</text>
        <dbReference type="Rhea" id="RHEA:22508"/>
        <dbReference type="Rhea" id="RHEA-COMP:17339"/>
        <dbReference type="Rhea" id="RHEA-COMP:17340"/>
        <dbReference type="ChEBI" id="CHEBI:33019"/>
        <dbReference type="ChEBI" id="CHEBI:61560"/>
        <dbReference type="ChEBI" id="CHEBI:173112"/>
        <dbReference type="EC" id="2.7.7.7"/>
    </reaction>
</comment>
<dbReference type="GO" id="GO:0003887">
    <property type="term" value="F:DNA-directed DNA polymerase activity"/>
    <property type="evidence" value="ECO:0007669"/>
    <property type="project" value="UniProtKB-EC"/>
</dbReference>
<sequence>MSHTRELPPKYYRDHFLEFLSYIQDICGHLLDDSDQQFLSIVNALNDDALCLFVRLVNRKADFVNVARLQYHEIEDLPGALTQLHAHELVQGVKPERLSSENWIELLNTLTKPELMTLARALPLDTPPPPVSAQKARWVEWLRPLQADVSSDHGVLENYVQECEPAFLQYFKYLFFGNLRGTLNQFSMRDLGLLRTRDEFVPDEGGSARFDTLGEAKSAFFYAEKLNWLKRAVHSIEQLKYQADMAANWPEPSGPVARDLHGKWCYELGRKLLEDDEATALRLLHQSSDPRATEKYIRVRYLAGCKEEVEGILQNIIENPESEHLLLFAQDFLERKYQQKRTSLLTDMLRDAPAPLPLDEAYRDRAEAGVKAFLQRKGSTAWHTENRVWLCLFGLTFWEELFGADHGLCTPFDRRPTILTHNQFYTQSKTAIESRLSSLAGPQTSPANWIAHIRKVATRAYGKPNGIFRWHPALLDILTTLIAHSSLESLAQLMRDMAQDFNGRNDGYPDLMVLESERLRFEEVKAPGDVLRRNQLARIRRLRELGFEVLIRRVEWQLDPNQPYVVVDVETTGGGQSYHRVIEIGMVKVVGGEIVDNWQSLIHPERHIPRHITELTGISNDMVANAPTFAEKSDEILAFLQDAIFVAHNVNFDYGFFKREFERVGTFFRLPKLCTVRLARAAFPGLPSYSLGKLCQSLDIRLESHHRALDDAQAAAEILRLVQEPVFRHTGPISE</sequence>
<comment type="caution">
    <text evidence="16">The sequence shown here is derived from an EMBL/GenBank/DDBJ whole genome shotgun (WGS) entry which is preliminary data.</text>
</comment>
<dbReference type="EMBL" id="PIPM01000004">
    <property type="protein sequence ID" value="RUO34248.1"/>
    <property type="molecule type" value="Genomic_DNA"/>
</dbReference>
<dbReference type="SUPFAM" id="SSF53098">
    <property type="entry name" value="Ribonuclease H-like"/>
    <property type="match status" value="1"/>
</dbReference>
<dbReference type="Gene3D" id="3.30.420.10">
    <property type="entry name" value="Ribonuclease H-like superfamily/Ribonuclease H"/>
    <property type="match status" value="1"/>
</dbReference>
<comment type="cofactor">
    <cofactor evidence="3">
        <name>Mg(2+)</name>
        <dbReference type="ChEBI" id="CHEBI:18420"/>
    </cofactor>
</comment>
<dbReference type="Pfam" id="PF08774">
    <property type="entry name" value="VRR_NUC"/>
    <property type="match status" value="1"/>
</dbReference>
<evidence type="ECO:0000256" key="8">
    <source>
        <dbReference type="ARBA" id="ARBA00022839"/>
    </source>
</evidence>
<dbReference type="PANTHER" id="PTHR15749:SF4">
    <property type="entry name" value="FANCONI-ASSOCIATED NUCLEASE 1"/>
    <property type="match status" value="1"/>
</dbReference>
<evidence type="ECO:0000256" key="13">
    <source>
        <dbReference type="ARBA" id="ARBA00049244"/>
    </source>
</evidence>
<dbReference type="RefSeq" id="WP_126776665.1">
    <property type="nucleotide sequence ID" value="NZ_PIPM01000004.1"/>
</dbReference>
<keyword evidence="10" id="KW-0464">Manganese</keyword>
<keyword evidence="7" id="KW-0378">Hydrolase</keyword>
<dbReference type="OrthoDB" id="9803913at2"/>
<evidence type="ECO:0000256" key="7">
    <source>
        <dbReference type="ARBA" id="ARBA00022801"/>
    </source>
</evidence>
<dbReference type="GO" id="GO:0003677">
    <property type="term" value="F:DNA binding"/>
    <property type="evidence" value="ECO:0007669"/>
    <property type="project" value="InterPro"/>
</dbReference>
<dbReference type="InterPro" id="IPR036397">
    <property type="entry name" value="RNaseH_sf"/>
</dbReference>
<dbReference type="FunFam" id="3.30.420.10:FF:000045">
    <property type="entry name" value="3'-5' exonuclease DinG"/>
    <property type="match status" value="1"/>
</dbReference>
<evidence type="ECO:0000313" key="16">
    <source>
        <dbReference type="EMBL" id="RUO34248.1"/>
    </source>
</evidence>
<dbReference type="AlphaFoldDB" id="A0A432WKG8"/>
<accession>A0A432WKG8</accession>
<evidence type="ECO:0000256" key="10">
    <source>
        <dbReference type="ARBA" id="ARBA00023211"/>
    </source>
</evidence>
<dbReference type="Pfam" id="PF00929">
    <property type="entry name" value="RNase_T"/>
    <property type="match status" value="1"/>
</dbReference>
<dbReference type="SMART" id="SM00990">
    <property type="entry name" value="VRR_NUC"/>
    <property type="match status" value="1"/>
</dbReference>
<dbReference type="InterPro" id="IPR011856">
    <property type="entry name" value="tRNA_endonuc-like_dom_sf"/>
</dbReference>
<dbReference type="GO" id="GO:0004528">
    <property type="term" value="F:phosphodiesterase I activity"/>
    <property type="evidence" value="ECO:0007669"/>
    <property type="project" value="UniProtKB-EC"/>
</dbReference>
<keyword evidence="8" id="KW-0269">Exonuclease</keyword>
<dbReference type="GO" id="GO:0036297">
    <property type="term" value="P:interstrand cross-link repair"/>
    <property type="evidence" value="ECO:0007669"/>
    <property type="project" value="InterPro"/>
</dbReference>
<keyword evidence="9" id="KW-0460">Magnesium</keyword>
<keyword evidence="17" id="KW-1185">Reference proteome</keyword>
<protein>
    <submittedName>
        <fullName evidence="16">DNA polymerase III subunit epsilon</fullName>
    </submittedName>
</protein>
<dbReference type="SMART" id="SM00479">
    <property type="entry name" value="EXOIII"/>
    <property type="match status" value="1"/>
</dbReference>
<dbReference type="Proteomes" id="UP000288405">
    <property type="component" value="Unassembled WGS sequence"/>
</dbReference>
<evidence type="ECO:0000259" key="14">
    <source>
        <dbReference type="SMART" id="SM00479"/>
    </source>
</evidence>
<evidence type="ECO:0000259" key="15">
    <source>
        <dbReference type="SMART" id="SM00990"/>
    </source>
</evidence>
<feature type="domain" description="Exonuclease" evidence="14">
    <location>
        <begin position="563"/>
        <end position="728"/>
    </location>
</feature>
<keyword evidence="5" id="KW-0540">Nuclease</keyword>
<dbReference type="PANTHER" id="PTHR15749">
    <property type="entry name" value="FANCONI-ASSOCIATED NUCLEASE 1"/>
    <property type="match status" value="1"/>
</dbReference>
<proteinExistence type="inferred from homology"/>
<dbReference type="InterPro" id="IPR013520">
    <property type="entry name" value="Ribonucl_H"/>
</dbReference>
<name>A0A432WKG8_9GAMM</name>
<evidence type="ECO:0000256" key="3">
    <source>
        <dbReference type="ARBA" id="ARBA00001946"/>
    </source>
</evidence>
<organism evidence="16 17">
    <name type="scientific">Aliidiomarina sanyensis</name>
    <dbReference type="NCBI Taxonomy" id="1249555"/>
    <lineage>
        <taxon>Bacteria</taxon>
        <taxon>Pseudomonadati</taxon>
        <taxon>Pseudomonadota</taxon>
        <taxon>Gammaproteobacteria</taxon>
        <taxon>Alteromonadales</taxon>
        <taxon>Idiomarinaceae</taxon>
        <taxon>Aliidiomarina</taxon>
    </lineage>
</organism>
<evidence type="ECO:0000256" key="4">
    <source>
        <dbReference type="ARBA" id="ARBA00005533"/>
    </source>
</evidence>
<reference evidence="16 17" key="1">
    <citation type="journal article" date="2011" name="Front. Microbiol.">
        <title>Genomic signatures of strain selection and enhancement in Bacillus atrophaeus var. globigii, a historical biowarfare simulant.</title>
        <authorList>
            <person name="Gibbons H.S."/>
            <person name="Broomall S.M."/>
            <person name="McNew L.A."/>
            <person name="Daligault H."/>
            <person name="Chapman C."/>
            <person name="Bruce D."/>
            <person name="Karavis M."/>
            <person name="Krepps M."/>
            <person name="McGregor P.A."/>
            <person name="Hong C."/>
            <person name="Park K.H."/>
            <person name="Akmal A."/>
            <person name="Feldman A."/>
            <person name="Lin J.S."/>
            <person name="Chang W.E."/>
            <person name="Higgs B.W."/>
            <person name="Demirev P."/>
            <person name="Lindquist J."/>
            <person name="Liem A."/>
            <person name="Fochler E."/>
            <person name="Read T.D."/>
            <person name="Tapia R."/>
            <person name="Johnson S."/>
            <person name="Bishop-Lilly K.A."/>
            <person name="Detter C."/>
            <person name="Han C."/>
            <person name="Sozhamannan S."/>
            <person name="Rosenzweig C.N."/>
            <person name="Skowronski E.W."/>
        </authorList>
    </citation>
    <scope>NUCLEOTIDE SEQUENCE [LARGE SCALE GENOMIC DNA]</scope>
    <source>
        <strain evidence="16 17">GYP-17</strain>
    </source>
</reference>
<dbReference type="GO" id="GO:0046872">
    <property type="term" value="F:metal ion binding"/>
    <property type="evidence" value="ECO:0007669"/>
    <property type="project" value="UniProtKB-KW"/>
</dbReference>
<evidence type="ECO:0000256" key="5">
    <source>
        <dbReference type="ARBA" id="ARBA00022722"/>
    </source>
</evidence>
<dbReference type="CDD" id="cd06127">
    <property type="entry name" value="DEDDh"/>
    <property type="match status" value="1"/>
</dbReference>
<evidence type="ECO:0000256" key="11">
    <source>
        <dbReference type="ARBA" id="ARBA00025483"/>
    </source>
</evidence>
<dbReference type="InterPro" id="IPR014883">
    <property type="entry name" value="VRR_NUC"/>
</dbReference>
<dbReference type="Pfam" id="PF21315">
    <property type="entry name" value="FAN1_HTH"/>
    <property type="match status" value="1"/>
</dbReference>
<keyword evidence="6" id="KW-0479">Metal-binding</keyword>
<evidence type="ECO:0000256" key="2">
    <source>
        <dbReference type="ARBA" id="ARBA00001936"/>
    </source>
</evidence>